<dbReference type="InParanoid" id="A0A2R6RRX9"/>
<reference evidence="4" key="2">
    <citation type="journal article" date="2018" name="BMC Genomics">
        <title>A manually annotated Actinidia chinensis var. chinensis (kiwifruit) genome highlights the challenges associated with draft genomes and gene prediction in plants.</title>
        <authorList>
            <person name="Pilkington S.M."/>
            <person name="Crowhurst R."/>
            <person name="Hilario E."/>
            <person name="Nardozza S."/>
            <person name="Fraser L."/>
            <person name="Peng Y."/>
            <person name="Gunaseelan K."/>
            <person name="Simpson R."/>
            <person name="Tahir J."/>
            <person name="Deroles S.C."/>
            <person name="Templeton K."/>
            <person name="Luo Z."/>
            <person name="Davy M."/>
            <person name="Cheng C."/>
            <person name="McNeilage M."/>
            <person name="Scaglione D."/>
            <person name="Liu Y."/>
            <person name="Zhang Q."/>
            <person name="Datson P."/>
            <person name="De Silva N."/>
            <person name="Gardiner S.E."/>
            <person name="Bassett H."/>
            <person name="Chagne D."/>
            <person name="McCallum J."/>
            <person name="Dzierzon H."/>
            <person name="Deng C."/>
            <person name="Wang Y.Y."/>
            <person name="Barron L."/>
            <person name="Manako K."/>
            <person name="Bowen J."/>
            <person name="Foster T.M."/>
            <person name="Erridge Z.A."/>
            <person name="Tiffin H."/>
            <person name="Waite C.N."/>
            <person name="Davies K.M."/>
            <person name="Grierson E.P."/>
            <person name="Laing W.A."/>
            <person name="Kirk R."/>
            <person name="Chen X."/>
            <person name="Wood M."/>
            <person name="Montefiori M."/>
            <person name="Brummell D.A."/>
            <person name="Schwinn K.E."/>
            <person name="Catanach A."/>
            <person name="Fullerton C."/>
            <person name="Li D."/>
            <person name="Meiyalaghan S."/>
            <person name="Nieuwenhuizen N."/>
            <person name="Read N."/>
            <person name="Prakash R."/>
            <person name="Hunter D."/>
            <person name="Zhang H."/>
            <person name="McKenzie M."/>
            <person name="Knabel M."/>
            <person name="Harris A."/>
            <person name="Allan A.C."/>
            <person name="Gleave A."/>
            <person name="Chen A."/>
            <person name="Janssen B.J."/>
            <person name="Plunkett B."/>
            <person name="Ampomah-Dwamena C."/>
            <person name="Voogd C."/>
            <person name="Leif D."/>
            <person name="Lafferty D."/>
            <person name="Souleyre E.J.F."/>
            <person name="Varkonyi-Gasic E."/>
            <person name="Gambi F."/>
            <person name="Hanley J."/>
            <person name="Yao J.L."/>
            <person name="Cheung J."/>
            <person name="David K.M."/>
            <person name="Warren B."/>
            <person name="Marsh K."/>
            <person name="Snowden K.C."/>
            <person name="Lin-Wang K."/>
            <person name="Brian L."/>
            <person name="Martinez-Sanchez M."/>
            <person name="Wang M."/>
            <person name="Ileperuma N."/>
            <person name="Macnee N."/>
            <person name="Campin R."/>
            <person name="McAtee P."/>
            <person name="Drummond R.S.M."/>
            <person name="Espley R.V."/>
            <person name="Ireland H.S."/>
            <person name="Wu R."/>
            <person name="Atkinson R.G."/>
            <person name="Karunairetnam S."/>
            <person name="Bulley S."/>
            <person name="Chunkath S."/>
            <person name="Hanley Z."/>
            <person name="Storey R."/>
            <person name="Thrimawithana A.H."/>
            <person name="Thomson S."/>
            <person name="David C."/>
            <person name="Testolin R."/>
            <person name="Huang H."/>
            <person name="Hellens R.P."/>
            <person name="Schaffer R.J."/>
        </authorList>
    </citation>
    <scope>NUCLEOTIDE SEQUENCE [LARGE SCALE GENOMIC DNA]</scope>
    <source>
        <strain evidence="4">cv. Red5</strain>
    </source>
</reference>
<feature type="compositionally biased region" description="Basic residues" evidence="2">
    <location>
        <begin position="7"/>
        <end position="17"/>
    </location>
</feature>
<keyword evidence="1" id="KW-0175">Coiled coil</keyword>
<feature type="coiled-coil region" evidence="1">
    <location>
        <begin position="83"/>
        <end position="152"/>
    </location>
</feature>
<dbReference type="EMBL" id="NKQK01000003">
    <property type="protein sequence ID" value="PSS32767.1"/>
    <property type="molecule type" value="Genomic_DNA"/>
</dbReference>
<feature type="region of interest" description="Disordered" evidence="2">
    <location>
        <begin position="439"/>
        <end position="465"/>
    </location>
</feature>
<gene>
    <name evidence="3" type="ORF">CEY00_Acc03067</name>
</gene>
<feature type="compositionally biased region" description="Basic and acidic residues" evidence="2">
    <location>
        <begin position="453"/>
        <end position="465"/>
    </location>
</feature>
<protein>
    <submittedName>
        <fullName evidence="3">GRIP and coiled-coil domain-containing protein</fullName>
    </submittedName>
</protein>
<comment type="caution">
    <text evidence="3">The sequence shown here is derived from an EMBL/GenBank/DDBJ whole genome shotgun (WGS) entry which is preliminary data.</text>
</comment>
<name>A0A2R6RRX9_ACTCC</name>
<evidence type="ECO:0000313" key="4">
    <source>
        <dbReference type="Proteomes" id="UP000241394"/>
    </source>
</evidence>
<accession>A0A2R6RRX9</accession>
<sequence>MEDENKKKRNKKKKNRANKTTGDVSHGAGEWVNADQNHVIEENHNNQVLETADAQNDVLKITVDLERCCTNGAEDSVVAEEDKRYLSDREASLEETIKKLQQDNHMLIQKEASLEETIIKLQTQNDMHVQKEASLEETIKILQKENSTYMQKEAPLEMKLLQLQSEKDSWLQKEAPLELKLLQLQSEKDSWLQKEAGFEEKINQLIDETTSLSLKGVSLEEKIIKLEREQVVWVQTENSMNETIASLNGDNARLQTQVMELEESRNYLLQENQRLTESMSGLQSQINRITSGCTSPLGAMPASGSEDINAQMETSRLVEKWVAENEELVEKVNELCVELDLQGVTADLSPTVGSVLTVGTAETFPVADPVSEFEERKTASGERIDSPKHVKIMNEMNGGDVAIKDERENGEYIYAKDTAAVPNSPDTIDSEEIVQIPLNESEVEEDHPSLQLNRDDPKSDVDPKNDVSLADAPLIGAPFRFVSFVARYVSGADLVNKSSVNSGKVNSRN</sequence>
<organism evidence="3 4">
    <name type="scientific">Actinidia chinensis var. chinensis</name>
    <name type="common">Chinese soft-hair kiwi</name>
    <dbReference type="NCBI Taxonomy" id="1590841"/>
    <lineage>
        <taxon>Eukaryota</taxon>
        <taxon>Viridiplantae</taxon>
        <taxon>Streptophyta</taxon>
        <taxon>Embryophyta</taxon>
        <taxon>Tracheophyta</taxon>
        <taxon>Spermatophyta</taxon>
        <taxon>Magnoliopsida</taxon>
        <taxon>eudicotyledons</taxon>
        <taxon>Gunneridae</taxon>
        <taxon>Pentapetalae</taxon>
        <taxon>asterids</taxon>
        <taxon>Ericales</taxon>
        <taxon>Actinidiaceae</taxon>
        <taxon>Actinidia</taxon>
    </lineage>
</organism>
<feature type="coiled-coil region" evidence="1">
    <location>
        <begin position="244"/>
        <end position="278"/>
    </location>
</feature>
<dbReference type="AlphaFoldDB" id="A0A2R6RRX9"/>
<dbReference type="Proteomes" id="UP000241394">
    <property type="component" value="Chromosome LG3"/>
</dbReference>
<dbReference type="STRING" id="1590841.A0A2R6RRX9"/>
<dbReference type="OMA" id="KYTWLQK"/>
<keyword evidence="4" id="KW-1185">Reference proteome</keyword>
<evidence type="ECO:0000313" key="3">
    <source>
        <dbReference type="EMBL" id="PSS32767.1"/>
    </source>
</evidence>
<evidence type="ECO:0000256" key="1">
    <source>
        <dbReference type="SAM" id="Coils"/>
    </source>
</evidence>
<feature type="region of interest" description="Disordered" evidence="2">
    <location>
        <begin position="1"/>
        <end position="34"/>
    </location>
</feature>
<dbReference type="OrthoDB" id="633301at2759"/>
<proteinExistence type="predicted"/>
<evidence type="ECO:0000256" key="2">
    <source>
        <dbReference type="SAM" id="MobiDB-lite"/>
    </source>
</evidence>
<dbReference type="Gramene" id="PSS32767">
    <property type="protein sequence ID" value="PSS32767"/>
    <property type="gene ID" value="CEY00_Acc03067"/>
</dbReference>
<reference evidence="3 4" key="1">
    <citation type="submission" date="2017-07" db="EMBL/GenBank/DDBJ databases">
        <title>An improved, manually edited Actinidia chinensis var. chinensis (kiwifruit) genome highlights the challenges associated with draft genomes and gene prediction in plants.</title>
        <authorList>
            <person name="Pilkington S."/>
            <person name="Crowhurst R."/>
            <person name="Hilario E."/>
            <person name="Nardozza S."/>
            <person name="Fraser L."/>
            <person name="Peng Y."/>
            <person name="Gunaseelan K."/>
            <person name="Simpson R."/>
            <person name="Tahir J."/>
            <person name="Deroles S."/>
            <person name="Templeton K."/>
            <person name="Luo Z."/>
            <person name="Davy M."/>
            <person name="Cheng C."/>
            <person name="Mcneilage M."/>
            <person name="Scaglione D."/>
            <person name="Liu Y."/>
            <person name="Zhang Q."/>
            <person name="Datson P."/>
            <person name="De Silva N."/>
            <person name="Gardiner S."/>
            <person name="Bassett H."/>
            <person name="Chagne D."/>
            <person name="Mccallum J."/>
            <person name="Dzierzon H."/>
            <person name="Deng C."/>
            <person name="Wang Y.-Y."/>
            <person name="Barron N."/>
            <person name="Manako K."/>
            <person name="Bowen J."/>
            <person name="Foster T."/>
            <person name="Erridge Z."/>
            <person name="Tiffin H."/>
            <person name="Waite C."/>
            <person name="Davies K."/>
            <person name="Grierson E."/>
            <person name="Laing W."/>
            <person name="Kirk R."/>
            <person name="Chen X."/>
            <person name="Wood M."/>
            <person name="Montefiori M."/>
            <person name="Brummell D."/>
            <person name="Schwinn K."/>
            <person name="Catanach A."/>
            <person name="Fullerton C."/>
            <person name="Li D."/>
            <person name="Meiyalaghan S."/>
            <person name="Nieuwenhuizen N."/>
            <person name="Read N."/>
            <person name="Prakash R."/>
            <person name="Hunter D."/>
            <person name="Zhang H."/>
            <person name="Mckenzie M."/>
            <person name="Knabel M."/>
            <person name="Harris A."/>
            <person name="Allan A."/>
            <person name="Chen A."/>
            <person name="Janssen B."/>
            <person name="Plunkett B."/>
            <person name="Dwamena C."/>
            <person name="Voogd C."/>
            <person name="Leif D."/>
            <person name="Lafferty D."/>
            <person name="Souleyre E."/>
            <person name="Varkonyi-Gasic E."/>
            <person name="Gambi F."/>
            <person name="Hanley J."/>
            <person name="Yao J.-L."/>
            <person name="Cheung J."/>
            <person name="David K."/>
            <person name="Warren B."/>
            <person name="Marsh K."/>
            <person name="Snowden K."/>
            <person name="Lin-Wang K."/>
            <person name="Brian L."/>
            <person name="Martinez-Sanchez M."/>
            <person name="Wang M."/>
            <person name="Ileperuma N."/>
            <person name="Macnee N."/>
            <person name="Campin R."/>
            <person name="Mcatee P."/>
            <person name="Drummond R."/>
            <person name="Espley R."/>
            <person name="Ireland H."/>
            <person name="Wu R."/>
            <person name="Atkinson R."/>
            <person name="Karunairetnam S."/>
            <person name="Bulley S."/>
            <person name="Chunkath S."/>
            <person name="Hanley Z."/>
            <person name="Storey R."/>
            <person name="Thrimawithana A."/>
            <person name="Thomson S."/>
            <person name="David C."/>
            <person name="Testolin R."/>
        </authorList>
    </citation>
    <scope>NUCLEOTIDE SEQUENCE [LARGE SCALE GENOMIC DNA]</scope>
    <source>
        <strain evidence="4">cv. Red5</strain>
        <tissue evidence="3">Young leaf</tissue>
    </source>
</reference>